<feature type="transmembrane region" description="Helical" evidence="2">
    <location>
        <begin position="94"/>
        <end position="116"/>
    </location>
</feature>
<name>A0A6I4TA44_9SPHN</name>
<feature type="transmembrane region" description="Helical" evidence="2">
    <location>
        <begin position="62"/>
        <end position="88"/>
    </location>
</feature>
<reference evidence="3 4" key="1">
    <citation type="submission" date="2019-12" db="EMBL/GenBank/DDBJ databases">
        <title>Genomic-based taxomic classification of the family Erythrobacteraceae.</title>
        <authorList>
            <person name="Xu L."/>
        </authorList>
    </citation>
    <scope>NUCLEOTIDE SEQUENCE [LARGE SCALE GENOMIC DNA]</scope>
    <source>
        <strain evidence="3 4">100921-2</strain>
    </source>
</reference>
<organism evidence="3 4">
    <name type="scientific">Tsuneonella aeria</name>
    <dbReference type="NCBI Taxonomy" id="1837929"/>
    <lineage>
        <taxon>Bacteria</taxon>
        <taxon>Pseudomonadati</taxon>
        <taxon>Pseudomonadota</taxon>
        <taxon>Alphaproteobacteria</taxon>
        <taxon>Sphingomonadales</taxon>
        <taxon>Erythrobacteraceae</taxon>
        <taxon>Tsuneonella</taxon>
    </lineage>
</organism>
<dbReference type="InterPro" id="IPR009937">
    <property type="entry name" value="Phage_holin_3_6"/>
</dbReference>
<comment type="caution">
    <text evidence="3">The sequence shown here is derived from an EMBL/GenBank/DDBJ whole genome shotgun (WGS) entry which is preliminary data.</text>
</comment>
<dbReference type="EMBL" id="WTZA01000001">
    <property type="protein sequence ID" value="MXO74389.1"/>
    <property type="molecule type" value="Genomic_DNA"/>
</dbReference>
<proteinExistence type="predicted"/>
<evidence type="ECO:0000256" key="1">
    <source>
        <dbReference type="SAM" id="MobiDB-lite"/>
    </source>
</evidence>
<accession>A0A6I4TA44</accession>
<dbReference type="OrthoDB" id="7477739at2"/>
<keyword evidence="2" id="KW-0472">Membrane</keyword>
<evidence type="ECO:0000256" key="2">
    <source>
        <dbReference type="SAM" id="Phobius"/>
    </source>
</evidence>
<evidence type="ECO:0008006" key="5">
    <source>
        <dbReference type="Google" id="ProtNLM"/>
    </source>
</evidence>
<keyword evidence="4" id="KW-1185">Reference proteome</keyword>
<protein>
    <recommendedName>
        <fullName evidence="5">Phage holin family protein</fullName>
    </recommendedName>
</protein>
<sequence>MTDATIHTTAAGSVRSRDPGGGDNVVDLIGRLTSQGAHLAQEQVALMQAEVRESVTDIKQAIGAYAGAAVLGLAGLGVTLTGLGWWLGTAIDNVPLGIVIVGIITLIVAAVLYSGAKNKLAAANLKPERTIRTVEHTPDIVTGTHSTTGATHERH</sequence>
<feature type="region of interest" description="Disordered" evidence="1">
    <location>
        <begin position="1"/>
        <end position="22"/>
    </location>
</feature>
<dbReference type="AlphaFoldDB" id="A0A6I4TA44"/>
<dbReference type="Proteomes" id="UP000439522">
    <property type="component" value="Unassembled WGS sequence"/>
</dbReference>
<gene>
    <name evidence="3" type="ORF">GRI40_04010</name>
</gene>
<evidence type="ECO:0000313" key="4">
    <source>
        <dbReference type="Proteomes" id="UP000439522"/>
    </source>
</evidence>
<dbReference type="RefSeq" id="WP_160610150.1">
    <property type="nucleotide sequence ID" value="NZ_WTZA01000001.1"/>
</dbReference>
<keyword evidence="2" id="KW-1133">Transmembrane helix</keyword>
<feature type="compositionally biased region" description="Polar residues" evidence="1">
    <location>
        <begin position="1"/>
        <end position="11"/>
    </location>
</feature>
<dbReference type="Pfam" id="PF07332">
    <property type="entry name" value="Phage_holin_3_6"/>
    <property type="match status" value="1"/>
</dbReference>
<keyword evidence="2" id="KW-0812">Transmembrane</keyword>
<evidence type="ECO:0000313" key="3">
    <source>
        <dbReference type="EMBL" id="MXO74389.1"/>
    </source>
</evidence>